<evidence type="ECO:0000313" key="2">
    <source>
        <dbReference type="Proteomes" id="UP000054560"/>
    </source>
</evidence>
<name>A0A0L0GCM0_9EUKA</name>
<dbReference type="RefSeq" id="XP_014160528.1">
    <property type="nucleotide sequence ID" value="XM_014305053.1"/>
</dbReference>
<reference evidence="1 2" key="1">
    <citation type="submission" date="2011-02" db="EMBL/GenBank/DDBJ databases">
        <title>The Genome Sequence of Sphaeroforma arctica JP610.</title>
        <authorList>
            <consortium name="The Broad Institute Genome Sequencing Platform"/>
            <person name="Russ C."/>
            <person name="Cuomo C."/>
            <person name="Young S.K."/>
            <person name="Zeng Q."/>
            <person name="Gargeya S."/>
            <person name="Alvarado L."/>
            <person name="Berlin A."/>
            <person name="Chapman S.B."/>
            <person name="Chen Z."/>
            <person name="Freedman E."/>
            <person name="Gellesch M."/>
            <person name="Goldberg J."/>
            <person name="Griggs A."/>
            <person name="Gujja S."/>
            <person name="Heilman E."/>
            <person name="Heiman D."/>
            <person name="Howarth C."/>
            <person name="Mehta T."/>
            <person name="Neiman D."/>
            <person name="Pearson M."/>
            <person name="Roberts A."/>
            <person name="Saif S."/>
            <person name="Shea T."/>
            <person name="Shenoy N."/>
            <person name="Sisk P."/>
            <person name="Stolte C."/>
            <person name="Sykes S."/>
            <person name="White J."/>
            <person name="Yandava C."/>
            <person name="Burger G."/>
            <person name="Gray M.W."/>
            <person name="Holland P.W.H."/>
            <person name="King N."/>
            <person name="Lang F.B.F."/>
            <person name="Roger A.J."/>
            <person name="Ruiz-Trillo I."/>
            <person name="Haas B."/>
            <person name="Nusbaum C."/>
            <person name="Birren B."/>
        </authorList>
    </citation>
    <scope>NUCLEOTIDE SEQUENCE [LARGE SCALE GENOMIC DNA]</scope>
    <source>
        <strain evidence="1 2">JP610</strain>
    </source>
</reference>
<dbReference type="Proteomes" id="UP000054560">
    <property type="component" value="Unassembled WGS sequence"/>
</dbReference>
<proteinExistence type="predicted"/>
<accession>A0A0L0GCM0</accession>
<dbReference type="GeneID" id="25901759"/>
<keyword evidence="2" id="KW-1185">Reference proteome</keyword>
<evidence type="ECO:0000313" key="1">
    <source>
        <dbReference type="EMBL" id="KNC86626.1"/>
    </source>
</evidence>
<dbReference type="EMBL" id="KQ241644">
    <property type="protein sequence ID" value="KNC86626.1"/>
    <property type="molecule type" value="Genomic_DNA"/>
</dbReference>
<sequence>MTTTLVENKALTTKKPLNAPLYLYSRVSTTLSGDSGACWGRLGPSGPGFWNLESGTLDYWGLSPGPEARRSGLENGGRRMEVLEPETRRF</sequence>
<organism evidence="1 2">
    <name type="scientific">Sphaeroforma arctica JP610</name>
    <dbReference type="NCBI Taxonomy" id="667725"/>
    <lineage>
        <taxon>Eukaryota</taxon>
        <taxon>Ichthyosporea</taxon>
        <taxon>Ichthyophonida</taxon>
        <taxon>Sphaeroforma</taxon>
    </lineage>
</organism>
<protein>
    <submittedName>
        <fullName evidence="1">Uncharacterized protein</fullName>
    </submittedName>
</protein>
<dbReference type="AlphaFoldDB" id="A0A0L0GCM0"/>
<gene>
    <name evidence="1" type="ORF">SARC_01255</name>
</gene>